<evidence type="ECO:0000313" key="2">
    <source>
        <dbReference type="EMBL" id="KAK9096264.1"/>
    </source>
</evidence>
<name>A0AAP0EWD7_9MAGN</name>
<reference evidence="2 3" key="1">
    <citation type="submission" date="2024-01" db="EMBL/GenBank/DDBJ databases">
        <title>Genome assemblies of Stephania.</title>
        <authorList>
            <person name="Yang L."/>
        </authorList>
    </citation>
    <scope>NUCLEOTIDE SEQUENCE [LARGE SCALE GENOMIC DNA]</scope>
    <source>
        <strain evidence="2">QJT</strain>
        <tissue evidence="2">Leaf</tissue>
    </source>
</reference>
<keyword evidence="3" id="KW-1185">Reference proteome</keyword>
<proteinExistence type="predicted"/>
<organism evidence="2 3">
    <name type="scientific">Stephania japonica</name>
    <dbReference type="NCBI Taxonomy" id="461633"/>
    <lineage>
        <taxon>Eukaryota</taxon>
        <taxon>Viridiplantae</taxon>
        <taxon>Streptophyta</taxon>
        <taxon>Embryophyta</taxon>
        <taxon>Tracheophyta</taxon>
        <taxon>Spermatophyta</taxon>
        <taxon>Magnoliopsida</taxon>
        <taxon>Ranunculales</taxon>
        <taxon>Menispermaceae</taxon>
        <taxon>Menispermoideae</taxon>
        <taxon>Cissampelideae</taxon>
        <taxon>Stephania</taxon>
    </lineage>
</organism>
<accession>A0AAP0EWD7</accession>
<feature type="compositionally biased region" description="Polar residues" evidence="1">
    <location>
        <begin position="15"/>
        <end position="31"/>
    </location>
</feature>
<dbReference type="Proteomes" id="UP001417504">
    <property type="component" value="Unassembled WGS sequence"/>
</dbReference>
<feature type="region of interest" description="Disordered" evidence="1">
    <location>
        <begin position="1"/>
        <end position="31"/>
    </location>
</feature>
<comment type="caution">
    <text evidence="2">The sequence shown here is derived from an EMBL/GenBank/DDBJ whole genome shotgun (WGS) entry which is preliminary data.</text>
</comment>
<protein>
    <submittedName>
        <fullName evidence="2">Uncharacterized protein</fullName>
    </submittedName>
</protein>
<gene>
    <name evidence="2" type="ORF">Sjap_021761</name>
</gene>
<dbReference type="EMBL" id="JBBNAE010000009">
    <property type="protein sequence ID" value="KAK9096264.1"/>
    <property type="molecule type" value="Genomic_DNA"/>
</dbReference>
<evidence type="ECO:0000256" key="1">
    <source>
        <dbReference type="SAM" id="MobiDB-lite"/>
    </source>
</evidence>
<dbReference type="AlphaFoldDB" id="A0AAP0EWD7"/>
<evidence type="ECO:0000313" key="3">
    <source>
        <dbReference type="Proteomes" id="UP001417504"/>
    </source>
</evidence>
<sequence length="60" mass="6677">MKFGMFPPNKLWDKTSVTNGDENELGNSSSSRIPMNLFPSRCISCKEGKLNRDDGIDPLS</sequence>